<sequence>MIKHQLTMDNSRNLLLSNLPYRIGQKLTVIVMAEDEIQRRQQKWKTFFKQLQALPVAQGLTDDDIAREIDAYRNENHH</sequence>
<gene>
    <name evidence="1" type="ORF">BECKDK2373C_GA0170839_11049</name>
</gene>
<dbReference type="EMBL" id="CAADEY010000104">
    <property type="protein sequence ID" value="VFJ63165.1"/>
    <property type="molecule type" value="Genomic_DNA"/>
</dbReference>
<reference evidence="1" key="1">
    <citation type="submission" date="2019-02" db="EMBL/GenBank/DDBJ databases">
        <authorList>
            <person name="Gruber-Vodicka R. H."/>
            <person name="Seah K. B. B."/>
        </authorList>
    </citation>
    <scope>NUCLEOTIDE SEQUENCE</scope>
    <source>
        <strain evidence="1">BECK_DK161</strain>
    </source>
</reference>
<dbReference type="AlphaFoldDB" id="A0A450T8Z2"/>
<name>A0A450T8Z2_9GAMM</name>
<proteinExistence type="predicted"/>
<protein>
    <submittedName>
        <fullName evidence="1">Uncharacterized protein</fullName>
    </submittedName>
</protein>
<organism evidence="1">
    <name type="scientific">Candidatus Kentrum sp. DK</name>
    <dbReference type="NCBI Taxonomy" id="2126562"/>
    <lineage>
        <taxon>Bacteria</taxon>
        <taxon>Pseudomonadati</taxon>
        <taxon>Pseudomonadota</taxon>
        <taxon>Gammaproteobacteria</taxon>
        <taxon>Candidatus Kentrum</taxon>
    </lineage>
</organism>
<evidence type="ECO:0000313" key="1">
    <source>
        <dbReference type="EMBL" id="VFJ63165.1"/>
    </source>
</evidence>
<accession>A0A450T8Z2</accession>